<dbReference type="Ensembl" id="ENSCSET00000030422.1">
    <property type="protein sequence ID" value="ENSCSEP00000030018.1"/>
    <property type="gene ID" value="ENSCSEG00000019241.1"/>
</dbReference>
<dbReference type="Proteomes" id="UP000265120">
    <property type="component" value="Unassembled WGS sequence"/>
</dbReference>
<accession>A0A3P8WRE2</accession>
<sequence length="110" mass="11952">KLPVKLMNNNTKSSKNTTPKPTTPVHTTPKPTTPVHTTPKPTTPVHTTPKPTTPVHTTPKPTTPGQTTPNPSMKFIHITVGATGRVLLRSTRCMGIWATFRLSTFGHILN</sequence>
<reference evidence="2" key="2">
    <citation type="submission" date="2025-09" db="UniProtKB">
        <authorList>
            <consortium name="Ensembl"/>
        </authorList>
    </citation>
    <scope>IDENTIFICATION</scope>
</reference>
<protein>
    <submittedName>
        <fullName evidence="2">Uncharacterized protein</fullName>
    </submittedName>
</protein>
<dbReference type="AlphaFoldDB" id="A0A3P8WRE2"/>
<evidence type="ECO:0000313" key="2">
    <source>
        <dbReference type="Ensembl" id="ENSCSEP00000030018.1"/>
    </source>
</evidence>
<organism evidence="2 3">
    <name type="scientific">Cynoglossus semilaevis</name>
    <name type="common">Tongue sole</name>
    <dbReference type="NCBI Taxonomy" id="244447"/>
    <lineage>
        <taxon>Eukaryota</taxon>
        <taxon>Metazoa</taxon>
        <taxon>Chordata</taxon>
        <taxon>Craniata</taxon>
        <taxon>Vertebrata</taxon>
        <taxon>Euteleostomi</taxon>
        <taxon>Actinopterygii</taxon>
        <taxon>Neopterygii</taxon>
        <taxon>Teleostei</taxon>
        <taxon>Neoteleostei</taxon>
        <taxon>Acanthomorphata</taxon>
        <taxon>Carangaria</taxon>
        <taxon>Pleuronectiformes</taxon>
        <taxon>Pleuronectoidei</taxon>
        <taxon>Cynoglossidae</taxon>
        <taxon>Cynoglossinae</taxon>
        <taxon>Cynoglossus</taxon>
    </lineage>
</organism>
<reference evidence="2" key="1">
    <citation type="submission" date="2025-08" db="UniProtKB">
        <authorList>
            <consortium name="Ensembl"/>
        </authorList>
    </citation>
    <scope>IDENTIFICATION</scope>
</reference>
<proteinExistence type="predicted"/>
<feature type="compositionally biased region" description="Low complexity" evidence="1">
    <location>
        <begin position="17"/>
        <end position="71"/>
    </location>
</feature>
<feature type="region of interest" description="Disordered" evidence="1">
    <location>
        <begin position="1"/>
        <end position="73"/>
    </location>
</feature>
<dbReference type="InParanoid" id="A0A3P8WRE2"/>
<feature type="compositionally biased region" description="Polar residues" evidence="1">
    <location>
        <begin position="7"/>
        <end position="16"/>
    </location>
</feature>
<keyword evidence="3" id="KW-1185">Reference proteome</keyword>
<evidence type="ECO:0000256" key="1">
    <source>
        <dbReference type="SAM" id="MobiDB-lite"/>
    </source>
</evidence>
<evidence type="ECO:0000313" key="3">
    <source>
        <dbReference type="Proteomes" id="UP000265120"/>
    </source>
</evidence>
<name>A0A3P8WRE2_CYNSE</name>